<keyword evidence="5" id="KW-1185">Reference proteome</keyword>
<sequence length="153" mass="17068">MNQRNSAKAIILANQQVLLTKNRDEEGFFYLFPGGGQHFGEALAETVQRECLEETGFSVDVGELTFVRDYIGKHHEHASFDSNVHQVEFYFLCSLTSSVTATDPKEPDNHQVGVEWVPLSTLNSIRLYPKQLIGSLLTHLQGSSAPVYLGDIN</sequence>
<dbReference type="RefSeq" id="WP_204466469.1">
    <property type="nucleotide sequence ID" value="NZ_JAFBCV010000007.1"/>
</dbReference>
<evidence type="ECO:0000256" key="2">
    <source>
        <dbReference type="ARBA" id="ARBA00022801"/>
    </source>
</evidence>
<dbReference type="PANTHER" id="PTHR43046:SF14">
    <property type="entry name" value="MUTT_NUDIX FAMILY PROTEIN"/>
    <property type="match status" value="1"/>
</dbReference>
<reference evidence="4" key="1">
    <citation type="submission" date="2021-01" db="EMBL/GenBank/DDBJ databases">
        <title>Genomic Encyclopedia of Type Strains, Phase IV (KMG-IV): sequencing the most valuable type-strain genomes for metagenomic binning, comparative biology and taxonomic classification.</title>
        <authorList>
            <person name="Goeker M."/>
        </authorList>
    </citation>
    <scope>NUCLEOTIDE SEQUENCE</scope>
    <source>
        <strain evidence="4">DSM 21943</strain>
    </source>
</reference>
<evidence type="ECO:0000259" key="3">
    <source>
        <dbReference type="PROSITE" id="PS51462"/>
    </source>
</evidence>
<comment type="caution">
    <text evidence="4">The sequence shown here is derived from an EMBL/GenBank/DDBJ whole genome shotgun (WGS) entry which is preliminary data.</text>
</comment>
<name>A0ABS2SWH0_9BACI</name>
<evidence type="ECO:0000313" key="4">
    <source>
        <dbReference type="EMBL" id="MBM7839145.1"/>
    </source>
</evidence>
<proteinExistence type="predicted"/>
<dbReference type="PANTHER" id="PTHR43046">
    <property type="entry name" value="GDP-MANNOSE MANNOSYL HYDROLASE"/>
    <property type="match status" value="1"/>
</dbReference>
<evidence type="ECO:0000313" key="5">
    <source>
        <dbReference type="Proteomes" id="UP001179280"/>
    </source>
</evidence>
<dbReference type="CDD" id="cd18880">
    <property type="entry name" value="NUDIX_ADPRase"/>
    <property type="match status" value="1"/>
</dbReference>
<dbReference type="Pfam" id="PF00293">
    <property type="entry name" value="NUDIX"/>
    <property type="match status" value="1"/>
</dbReference>
<protein>
    <submittedName>
        <fullName evidence="4">8-oxo-dGTP pyrophosphatase MutT (NUDIX family)</fullName>
    </submittedName>
</protein>
<gene>
    <name evidence="4" type="ORF">JOC54_002416</name>
</gene>
<feature type="domain" description="Nudix hydrolase" evidence="3">
    <location>
        <begin position="2"/>
        <end position="141"/>
    </location>
</feature>
<evidence type="ECO:0000256" key="1">
    <source>
        <dbReference type="ARBA" id="ARBA00001946"/>
    </source>
</evidence>
<dbReference type="InterPro" id="IPR000086">
    <property type="entry name" value="NUDIX_hydrolase_dom"/>
</dbReference>
<dbReference type="InterPro" id="IPR015797">
    <property type="entry name" value="NUDIX_hydrolase-like_dom_sf"/>
</dbReference>
<dbReference type="Gene3D" id="3.90.79.10">
    <property type="entry name" value="Nucleoside Triphosphate Pyrophosphohydrolase"/>
    <property type="match status" value="1"/>
</dbReference>
<organism evidence="4 5">
    <name type="scientific">Shouchella xiaoxiensis</name>
    <dbReference type="NCBI Taxonomy" id="766895"/>
    <lineage>
        <taxon>Bacteria</taxon>
        <taxon>Bacillati</taxon>
        <taxon>Bacillota</taxon>
        <taxon>Bacilli</taxon>
        <taxon>Bacillales</taxon>
        <taxon>Bacillaceae</taxon>
        <taxon>Shouchella</taxon>
    </lineage>
</organism>
<keyword evidence="2" id="KW-0378">Hydrolase</keyword>
<dbReference type="PROSITE" id="PS51462">
    <property type="entry name" value="NUDIX"/>
    <property type="match status" value="1"/>
</dbReference>
<dbReference type="Proteomes" id="UP001179280">
    <property type="component" value="Unassembled WGS sequence"/>
</dbReference>
<accession>A0ABS2SWH0</accession>
<dbReference type="EMBL" id="JAFBCV010000007">
    <property type="protein sequence ID" value="MBM7839145.1"/>
    <property type="molecule type" value="Genomic_DNA"/>
</dbReference>
<dbReference type="SUPFAM" id="SSF55811">
    <property type="entry name" value="Nudix"/>
    <property type="match status" value="1"/>
</dbReference>
<comment type="cofactor">
    <cofactor evidence="1">
        <name>Mg(2+)</name>
        <dbReference type="ChEBI" id="CHEBI:18420"/>
    </cofactor>
</comment>